<feature type="compositionally biased region" description="Polar residues" evidence="4">
    <location>
        <begin position="574"/>
        <end position="583"/>
    </location>
</feature>
<keyword evidence="6" id="KW-1185">Reference proteome</keyword>
<evidence type="ECO:0000256" key="1">
    <source>
        <dbReference type="ARBA" id="ARBA00022574"/>
    </source>
</evidence>
<dbReference type="Pfam" id="PF00400">
    <property type="entry name" value="WD40"/>
    <property type="match status" value="2"/>
</dbReference>
<feature type="repeat" description="WD" evidence="3">
    <location>
        <begin position="748"/>
        <end position="780"/>
    </location>
</feature>
<feature type="compositionally biased region" description="Basic residues" evidence="4">
    <location>
        <begin position="347"/>
        <end position="359"/>
    </location>
</feature>
<name>A0AA35S3W6_GEOBA</name>
<organism evidence="5 6">
    <name type="scientific">Geodia barretti</name>
    <name type="common">Barrett's horny sponge</name>
    <dbReference type="NCBI Taxonomy" id="519541"/>
    <lineage>
        <taxon>Eukaryota</taxon>
        <taxon>Metazoa</taxon>
        <taxon>Porifera</taxon>
        <taxon>Demospongiae</taxon>
        <taxon>Heteroscleromorpha</taxon>
        <taxon>Tetractinellida</taxon>
        <taxon>Astrophorina</taxon>
        <taxon>Geodiidae</taxon>
        <taxon>Geodia</taxon>
    </lineage>
</organism>
<dbReference type="Proteomes" id="UP001174909">
    <property type="component" value="Unassembled WGS sequence"/>
</dbReference>
<dbReference type="GO" id="GO:0045944">
    <property type="term" value="P:positive regulation of transcription by RNA polymerase II"/>
    <property type="evidence" value="ECO:0007669"/>
    <property type="project" value="TreeGrafter"/>
</dbReference>
<feature type="compositionally biased region" description="Acidic residues" evidence="4">
    <location>
        <begin position="376"/>
        <end position="385"/>
    </location>
</feature>
<dbReference type="SUPFAM" id="SSF50978">
    <property type="entry name" value="WD40 repeat-like"/>
    <property type="match status" value="1"/>
</dbReference>
<feature type="region of interest" description="Disordered" evidence="4">
    <location>
        <begin position="555"/>
        <end position="583"/>
    </location>
</feature>
<dbReference type="InterPro" id="IPR036322">
    <property type="entry name" value="WD40_repeat_dom_sf"/>
</dbReference>
<evidence type="ECO:0000313" key="6">
    <source>
        <dbReference type="Proteomes" id="UP001174909"/>
    </source>
</evidence>
<feature type="compositionally biased region" description="Basic residues" evidence="4">
    <location>
        <begin position="647"/>
        <end position="659"/>
    </location>
</feature>
<reference evidence="5" key="1">
    <citation type="submission" date="2023-03" db="EMBL/GenBank/DDBJ databases">
        <authorList>
            <person name="Steffen K."/>
            <person name="Cardenas P."/>
        </authorList>
    </citation>
    <scope>NUCLEOTIDE SEQUENCE</scope>
</reference>
<dbReference type="PROSITE" id="PS50294">
    <property type="entry name" value="WD_REPEATS_REGION"/>
    <property type="match status" value="1"/>
</dbReference>
<dbReference type="AlphaFoldDB" id="A0AA35S3W6"/>
<dbReference type="GO" id="GO:0005737">
    <property type="term" value="C:cytoplasm"/>
    <property type="evidence" value="ECO:0007669"/>
    <property type="project" value="TreeGrafter"/>
</dbReference>
<comment type="caution">
    <text evidence="5">The sequence shown here is derived from an EMBL/GenBank/DDBJ whole genome shotgun (WGS) entry which is preliminary data.</text>
</comment>
<protein>
    <submittedName>
        <fullName evidence="5">DDB1- and CUL4-associated factor 6</fullName>
    </submittedName>
</protein>
<feature type="region of interest" description="Disordered" evidence="4">
    <location>
        <begin position="604"/>
        <end position="691"/>
    </location>
</feature>
<evidence type="ECO:0000256" key="2">
    <source>
        <dbReference type="ARBA" id="ARBA00022737"/>
    </source>
</evidence>
<feature type="repeat" description="WD" evidence="3">
    <location>
        <begin position="41"/>
        <end position="82"/>
    </location>
</feature>
<dbReference type="PROSITE" id="PS50082">
    <property type="entry name" value="WD_REPEATS_2"/>
    <property type="match status" value="2"/>
</dbReference>
<feature type="region of interest" description="Disordered" evidence="4">
    <location>
        <begin position="412"/>
        <end position="496"/>
    </location>
</feature>
<feature type="compositionally biased region" description="Basic and acidic residues" evidence="4">
    <location>
        <begin position="485"/>
        <end position="496"/>
    </location>
</feature>
<proteinExistence type="predicted"/>
<evidence type="ECO:0000256" key="3">
    <source>
        <dbReference type="PROSITE-ProRule" id="PRU00221"/>
    </source>
</evidence>
<feature type="compositionally biased region" description="Basic and acidic residues" evidence="4">
    <location>
        <begin position="360"/>
        <end position="375"/>
    </location>
</feature>
<gene>
    <name evidence="5" type="ORF">GBAR_LOCUS13458</name>
</gene>
<dbReference type="Gene3D" id="2.130.10.10">
    <property type="entry name" value="YVTN repeat-like/Quinoprotein amine dehydrogenase"/>
    <property type="match status" value="3"/>
</dbReference>
<dbReference type="InterPro" id="IPR015943">
    <property type="entry name" value="WD40/YVTN_repeat-like_dom_sf"/>
</dbReference>
<evidence type="ECO:0000313" key="5">
    <source>
        <dbReference type="EMBL" id="CAI8022978.1"/>
    </source>
</evidence>
<feature type="region of interest" description="Disordered" evidence="4">
    <location>
        <begin position="308"/>
        <end position="395"/>
    </location>
</feature>
<keyword evidence="1 3" id="KW-0853">WD repeat</keyword>
<evidence type="ECO:0000256" key="4">
    <source>
        <dbReference type="SAM" id="MobiDB-lite"/>
    </source>
</evidence>
<keyword evidence="2" id="KW-0677">Repeat</keyword>
<dbReference type="SMART" id="SM00320">
    <property type="entry name" value="WD40"/>
    <property type="match status" value="7"/>
</dbReference>
<dbReference type="InterPro" id="IPR045151">
    <property type="entry name" value="DCAF8"/>
</dbReference>
<feature type="compositionally biased region" description="Acidic residues" evidence="4">
    <location>
        <begin position="414"/>
        <end position="426"/>
    </location>
</feature>
<accession>A0AA35S3W6</accession>
<dbReference type="GO" id="GO:0080008">
    <property type="term" value="C:Cul4-RING E3 ubiquitin ligase complex"/>
    <property type="evidence" value="ECO:0007669"/>
    <property type="project" value="TreeGrafter"/>
</dbReference>
<sequence length="849" mass="93911">MESLHSFVSQRQQGLLPRNVFSRAVRDSLYLVKRLTNTRVLEGHNGCVNSVSWNETGTRLISGSDDCHINIYDMATGLTCHSFHTSHQSNIFSAKFLPQTGDCKAVSCAGIGSVEVSELSPYGDYVAHQFKCQSSITYQVATSPGCPHEFFTCEELGMVRLYDLRTSSSCHCDGNCNRSMLCRFPSAVTSMSVHPLEPHYVVVGLGDGTLRLLDRRRSDTWQDPAPDSPLQVLHASSAPVKYRPAAIRDQKLKITSVNFNADGSQIVASYSEDYVYLFNSGIRGSSNFGLAPPQISRPQYLSQFERYPGRGQKRHCTKSQQRDSCDNTDSPPLHYNVASSSEGAVGGRRRVAPGHKRIRLRGDWSDTGPEARPEDQVSEEPEEGEGGGGGRGSLMNRMSRLFERWVDMALDSVSGDEGEGEVEGEGNGEGRDEGESSEVEEMDRRENNPDLDEQSPESWTLNEPDGERVADEESVLLETPSNNHGESDRDSGVVDQANPHHDLRLAQDAVEVAMVNVVTEAVHQAMGDSLSLSPGEETQDVQNSAVSQGTVEVATASESNRPVGNHTDAHRSENAATDTTRTSETGASLYYSVELNPLPDDALVSPINHSVPTSPLLENVRETSPSGSPSSVRGRRSRDRSPDHSYQRSRFRAQRRRGERSRGVAGRGSEVGEKGEREGEEDTGGRRFKPFRESYPQLQPFMVYKGHRNSRTMIKQANFFGDNWVMSGSDCGRVFVWDKWTGEVVNMFTADTYVVNCVQPHPSAYLIATSGIDYNVKLWEPVADQEASLSDLDEVVRRNEQMLQESRNTITIPSSFLLRILAYLNRSGRSEHGFFPRARTLLVHSIGVT</sequence>
<dbReference type="InterPro" id="IPR001680">
    <property type="entry name" value="WD40_rpt"/>
</dbReference>
<dbReference type="EMBL" id="CASHTH010001987">
    <property type="protein sequence ID" value="CAI8022978.1"/>
    <property type="molecule type" value="Genomic_DNA"/>
</dbReference>
<dbReference type="PANTHER" id="PTHR15574">
    <property type="entry name" value="WD REPEAT DOMAIN-CONTAINING FAMILY"/>
    <property type="match status" value="1"/>
</dbReference>
<dbReference type="PANTHER" id="PTHR15574:SF39">
    <property type="entry name" value="DDB1- AND CUL4-ASSOCIATED FACTOR 6"/>
    <property type="match status" value="1"/>
</dbReference>